<dbReference type="GO" id="GO:0005737">
    <property type="term" value="C:cytoplasm"/>
    <property type="evidence" value="ECO:0007669"/>
    <property type="project" value="InterPro"/>
</dbReference>
<evidence type="ECO:0000313" key="13">
    <source>
        <dbReference type="Proteomes" id="UP001431572"/>
    </source>
</evidence>
<organism evidence="10 12">
    <name type="scientific">Candidatus Chlorohelix allophototropha</name>
    <dbReference type="NCBI Taxonomy" id="3003348"/>
    <lineage>
        <taxon>Bacteria</taxon>
        <taxon>Bacillati</taxon>
        <taxon>Chloroflexota</taxon>
        <taxon>Chloroflexia</taxon>
        <taxon>Candidatus Chloroheliales</taxon>
        <taxon>Candidatus Chloroheliaceae</taxon>
        <taxon>Candidatus Chlorohelix</taxon>
    </lineage>
</organism>
<dbReference type="Pfam" id="PF00072">
    <property type="entry name" value="Response_reg"/>
    <property type="match status" value="1"/>
</dbReference>
<reference evidence="11" key="2">
    <citation type="journal article" date="2024" name="Nature">
        <title>Anoxygenic phototroph of the Chloroflexota uses a type I reaction centre.</title>
        <authorList>
            <person name="Tsuji J.M."/>
            <person name="Shaw N.A."/>
            <person name="Nagashima S."/>
            <person name="Venkiteswaran J.J."/>
            <person name="Schiff S.L."/>
            <person name="Watanabe T."/>
            <person name="Fukui M."/>
            <person name="Hanada S."/>
            <person name="Tank M."/>
            <person name="Neufeld J.D."/>
        </authorList>
    </citation>
    <scope>NUCLEOTIDE SEQUENCE</scope>
    <source>
        <strain evidence="11">L227-S17</strain>
    </source>
</reference>
<evidence type="ECO:0000313" key="11">
    <source>
        <dbReference type="EMBL" id="WJW69416.1"/>
    </source>
</evidence>
<feature type="active site" evidence="6">
    <location>
        <position position="203"/>
    </location>
</feature>
<dbReference type="GO" id="GO:0000156">
    <property type="term" value="F:phosphorelay response regulator activity"/>
    <property type="evidence" value="ECO:0007669"/>
    <property type="project" value="InterPro"/>
</dbReference>
<evidence type="ECO:0000256" key="5">
    <source>
        <dbReference type="ARBA" id="ARBA00048267"/>
    </source>
</evidence>
<feature type="active site" evidence="6">
    <location>
        <position position="295"/>
    </location>
</feature>
<dbReference type="SUPFAM" id="SSF52172">
    <property type="entry name" value="CheY-like"/>
    <property type="match status" value="1"/>
</dbReference>
<dbReference type="Proteomes" id="UP000521676">
    <property type="component" value="Unassembled WGS sequence"/>
</dbReference>
<dbReference type="InterPro" id="IPR000673">
    <property type="entry name" value="Sig_transdc_resp-reg_Me-estase"/>
</dbReference>
<evidence type="ECO:0000256" key="1">
    <source>
        <dbReference type="ARBA" id="ARBA00022490"/>
    </source>
</evidence>
<keyword evidence="13" id="KW-1185">Reference proteome</keyword>
<dbReference type="EMBL" id="CP128400">
    <property type="protein sequence ID" value="WJW69416.1"/>
    <property type="molecule type" value="Genomic_DNA"/>
</dbReference>
<evidence type="ECO:0000259" key="9">
    <source>
        <dbReference type="PROSITE" id="PS50122"/>
    </source>
</evidence>
<evidence type="ECO:0000313" key="10">
    <source>
        <dbReference type="EMBL" id="NWJ47502.1"/>
    </source>
</evidence>
<feature type="domain" description="CheB-type methylesterase" evidence="9">
    <location>
        <begin position="169"/>
        <end position="346"/>
    </location>
</feature>
<dbReference type="GO" id="GO:0008984">
    <property type="term" value="F:protein-glutamate methylesterase activity"/>
    <property type="evidence" value="ECO:0007669"/>
    <property type="project" value="UniProtKB-EC"/>
</dbReference>
<dbReference type="CDD" id="cd16432">
    <property type="entry name" value="CheB_Rec"/>
    <property type="match status" value="1"/>
</dbReference>
<evidence type="ECO:0000313" key="12">
    <source>
        <dbReference type="Proteomes" id="UP000521676"/>
    </source>
</evidence>
<evidence type="ECO:0000259" key="8">
    <source>
        <dbReference type="PROSITE" id="PS50110"/>
    </source>
</evidence>
<dbReference type="SUPFAM" id="SSF52738">
    <property type="entry name" value="Methylesterase CheB, C-terminal domain"/>
    <property type="match status" value="1"/>
</dbReference>
<keyword evidence="10" id="KW-0808">Transferase</keyword>
<comment type="catalytic activity">
    <reaction evidence="5">
        <text>[protein]-L-glutamate 5-O-methyl ester + H2O = L-glutamyl-[protein] + methanol + H(+)</text>
        <dbReference type="Rhea" id="RHEA:23236"/>
        <dbReference type="Rhea" id="RHEA-COMP:10208"/>
        <dbReference type="Rhea" id="RHEA-COMP:10311"/>
        <dbReference type="ChEBI" id="CHEBI:15377"/>
        <dbReference type="ChEBI" id="CHEBI:15378"/>
        <dbReference type="ChEBI" id="CHEBI:17790"/>
        <dbReference type="ChEBI" id="CHEBI:29973"/>
        <dbReference type="ChEBI" id="CHEBI:82795"/>
        <dbReference type="EC" id="3.1.1.61"/>
    </reaction>
</comment>
<dbReference type="PANTHER" id="PTHR42872:SF6">
    <property type="entry name" value="PROTEIN-GLUTAMATE METHYLESTERASE_PROTEIN-GLUTAMINE GLUTAMINASE"/>
    <property type="match status" value="1"/>
</dbReference>
<dbReference type="PROSITE" id="PS50122">
    <property type="entry name" value="CHEB"/>
    <property type="match status" value="1"/>
</dbReference>
<dbReference type="InterPro" id="IPR001789">
    <property type="entry name" value="Sig_transdc_resp-reg_receiver"/>
</dbReference>
<name>A0A8T7M6A0_9CHLR</name>
<keyword evidence="10" id="KW-0489">Methyltransferase</keyword>
<dbReference type="GO" id="GO:0032259">
    <property type="term" value="P:methylation"/>
    <property type="evidence" value="ECO:0007669"/>
    <property type="project" value="UniProtKB-KW"/>
</dbReference>
<dbReference type="InterPro" id="IPR011006">
    <property type="entry name" value="CheY-like_superfamily"/>
</dbReference>
<dbReference type="EC" id="3.1.1.61" evidence="4"/>
<dbReference type="Gene3D" id="3.40.50.180">
    <property type="entry name" value="Methylesterase CheB, C-terminal domain"/>
    <property type="match status" value="1"/>
</dbReference>
<dbReference type="Proteomes" id="UP001431572">
    <property type="component" value="Chromosome 2"/>
</dbReference>
<evidence type="ECO:0000256" key="2">
    <source>
        <dbReference type="ARBA" id="ARBA00022500"/>
    </source>
</evidence>
<keyword evidence="3 6" id="KW-0378">Hydrolase</keyword>
<protein>
    <recommendedName>
        <fullName evidence="4">protein-glutamate methylesterase</fullName>
        <ecNumber evidence="4">3.1.1.61</ecNumber>
    </recommendedName>
</protein>
<feature type="active site" evidence="6">
    <location>
        <position position="176"/>
    </location>
</feature>
<dbReference type="CDD" id="cd17541">
    <property type="entry name" value="REC_CheB-like"/>
    <property type="match status" value="1"/>
</dbReference>
<dbReference type="Gene3D" id="3.40.50.2300">
    <property type="match status" value="1"/>
</dbReference>
<keyword evidence="2 6" id="KW-0145">Chemotaxis</keyword>
<dbReference type="SMART" id="SM00448">
    <property type="entry name" value="REC"/>
    <property type="match status" value="1"/>
</dbReference>
<feature type="domain" description="Response regulatory" evidence="8">
    <location>
        <begin position="1"/>
        <end position="110"/>
    </location>
</feature>
<dbReference type="Pfam" id="PF01339">
    <property type="entry name" value="CheB_methylest"/>
    <property type="match status" value="1"/>
</dbReference>
<dbReference type="PROSITE" id="PS50110">
    <property type="entry name" value="RESPONSE_REGULATORY"/>
    <property type="match status" value="1"/>
</dbReference>
<dbReference type="GO" id="GO:0006935">
    <property type="term" value="P:chemotaxis"/>
    <property type="evidence" value="ECO:0007669"/>
    <property type="project" value="UniProtKB-UniRule"/>
</dbReference>
<feature type="modified residue" description="4-aspartylphosphate" evidence="7">
    <location>
        <position position="43"/>
    </location>
</feature>
<dbReference type="GO" id="GO:0008168">
    <property type="term" value="F:methyltransferase activity"/>
    <property type="evidence" value="ECO:0007669"/>
    <property type="project" value="UniProtKB-KW"/>
</dbReference>
<dbReference type="AlphaFoldDB" id="A0A8T7M6A0"/>
<dbReference type="NCBIfam" id="NF001965">
    <property type="entry name" value="PRK00742.1"/>
    <property type="match status" value="1"/>
</dbReference>
<sequence length="359" mass="39199">MVAEILIQALESDRYIKVAGRAANGREALELLPRLNPDLITMDVWMPVMDGFQTVERIMATNPTPILVVTSTNLKEDVQLSLRMMAAGALDVIEKPVMSGWDMWTRQKKELIAKARLLAGIKTYIKSSPMQSESKLAETTPAYVTTNTEPIQLDFHSNKALVYEDYQYQLIAIACSTGGPSALLKILTDLPSDLPIPFIVVQHISEGFTRGLVEWLNREVPLEVRVAKDGELLEPGVVLFSPDRYNIKVTQDRRVSLIAVGKVILCPNADILMQSVAENYGNRAIGVVLTGMGDDGAKGLSAMHAAGACTLAQDAVTSLIYGMPKAAFEAGAVSEVLPLESIAPRLNVLSKQLLRRTIL</sequence>
<accession>A0A8T7M6A0</accession>
<evidence type="ECO:0000256" key="6">
    <source>
        <dbReference type="PROSITE-ProRule" id="PRU00050"/>
    </source>
</evidence>
<evidence type="ECO:0000256" key="4">
    <source>
        <dbReference type="ARBA" id="ARBA00039140"/>
    </source>
</evidence>
<evidence type="ECO:0000256" key="3">
    <source>
        <dbReference type="ARBA" id="ARBA00022801"/>
    </source>
</evidence>
<reference evidence="10 12" key="1">
    <citation type="submission" date="2020-06" db="EMBL/GenBank/DDBJ databases">
        <title>Anoxygenic phototrophic Chloroflexota member uses a Type I reaction center.</title>
        <authorList>
            <person name="Tsuji J.M."/>
            <person name="Shaw N.A."/>
            <person name="Nagashima S."/>
            <person name="Venkiteswaran J."/>
            <person name="Schiff S.L."/>
            <person name="Hanada S."/>
            <person name="Tank M."/>
            <person name="Neufeld J.D."/>
        </authorList>
    </citation>
    <scope>NUCLEOTIDE SEQUENCE [LARGE SCALE GENOMIC DNA]</scope>
    <source>
        <strain evidence="10">L227-S17</strain>
    </source>
</reference>
<keyword evidence="1" id="KW-0963">Cytoplasm</keyword>
<keyword evidence="7" id="KW-0597">Phosphoprotein</keyword>
<proteinExistence type="predicted"/>
<dbReference type="InterPro" id="IPR008248">
    <property type="entry name" value="CheB-like"/>
</dbReference>
<evidence type="ECO:0000256" key="7">
    <source>
        <dbReference type="PROSITE-ProRule" id="PRU00169"/>
    </source>
</evidence>
<dbReference type="PANTHER" id="PTHR42872">
    <property type="entry name" value="PROTEIN-GLUTAMATE METHYLESTERASE/PROTEIN-GLUTAMINE GLUTAMINASE"/>
    <property type="match status" value="1"/>
</dbReference>
<dbReference type="EMBL" id="JACATZ010000003">
    <property type="protein sequence ID" value="NWJ47502.1"/>
    <property type="molecule type" value="Genomic_DNA"/>
</dbReference>
<dbReference type="PIRSF" id="PIRSF000876">
    <property type="entry name" value="RR_chemtxs_CheB"/>
    <property type="match status" value="1"/>
</dbReference>
<dbReference type="InterPro" id="IPR035909">
    <property type="entry name" value="CheB_C"/>
</dbReference>
<gene>
    <name evidence="10" type="primary">cheB</name>
    <name evidence="10" type="ORF">HXX08_16715</name>
    <name evidence="11" type="ORF">OZ401_003025</name>
</gene>